<dbReference type="Proteomes" id="UP001374535">
    <property type="component" value="Chromosome 5"/>
</dbReference>
<dbReference type="AlphaFoldDB" id="A0AAQ3NH47"/>
<sequence length="159" mass="18189">MVYRYMQALTAHACRKARNPKGSDTYQLRMKFCLVQVGRLVTGERFKVRNLERRDNLHCFSSYLSGRPFLSCHLVSTKSPICPNDATCLPLSGTFLLCRRCTDYKKRELNACRFGLPLTRGDRPVATAYLSNKKSCKEIEIAKGRSNSKHFHPIAHFSL</sequence>
<dbReference type="EMBL" id="CP144696">
    <property type="protein sequence ID" value="WVZ09612.1"/>
    <property type="molecule type" value="Genomic_DNA"/>
</dbReference>
<reference evidence="1 2" key="1">
    <citation type="journal article" date="2023" name="Life. Sci Alliance">
        <title>Evolutionary insights into 3D genome organization and epigenetic landscape of Vigna mungo.</title>
        <authorList>
            <person name="Junaid A."/>
            <person name="Singh B."/>
            <person name="Bhatia S."/>
        </authorList>
    </citation>
    <scope>NUCLEOTIDE SEQUENCE [LARGE SCALE GENOMIC DNA]</scope>
    <source>
        <strain evidence="1">Urdbean</strain>
    </source>
</reference>
<protein>
    <submittedName>
        <fullName evidence="1">Uncharacterized protein</fullName>
    </submittedName>
</protein>
<keyword evidence="2" id="KW-1185">Reference proteome</keyword>
<organism evidence="1 2">
    <name type="scientific">Vigna mungo</name>
    <name type="common">Black gram</name>
    <name type="synonym">Phaseolus mungo</name>
    <dbReference type="NCBI Taxonomy" id="3915"/>
    <lineage>
        <taxon>Eukaryota</taxon>
        <taxon>Viridiplantae</taxon>
        <taxon>Streptophyta</taxon>
        <taxon>Embryophyta</taxon>
        <taxon>Tracheophyta</taxon>
        <taxon>Spermatophyta</taxon>
        <taxon>Magnoliopsida</taxon>
        <taxon>eudicotyledons</taxon>
        <taxon>Gunneridae</taxon>
        <taxon>Pentapetalae</taxon>
        <taxon>rosids</taxon>
        <taxon>fabids</taxon>
        <taxon>Fabales</taxon>
        <taxon>Fabaceae</taxon>
        <taxon>Papilionoideae</taxon>
        <taxon>50 kb inversion clade</taxon>
        <taxon>NPAAA clade</taxon>
        <taxon>indigoferoid/millettioid clade</taxon>
        <taxon>Phaseoleae</taxon>
        <taxon>Vigna</taxon>
    </lineage>
</organism>
<name>A0AAQ3NH47_VIGMU</name>
<accession>A0AAQ3NH47</accession>
<evidence type="ECO:0000313" key="2">
    <source>
        <dbReference type="Proteomes" id="UP001374535"/>
    </source>
</evidence>
<proteinExistence type="predicted"/>
<gene>
    <name evidence="1" type="ORF">V8G54_014142</name>
</gene>
<evidence type="ECO:0000313" key="1">
    <source>
        <dbReference type="EMBL" id="WVZ09612.1"/>
    </source>
</evidence>